<organism evidence="1 2">
    <name type="scientific">Desulfonema magnum</name>
    <dbReference type="NCBI Taxonomy" id="45655"/>
    <lineage>
        <taxon>Bacteria</taxon>
        <taxon>Pseudomonadati</taxon>
        <taxon>Thermodesulfobacteriota</taxon>
        <taxon>Desulfobacteria</taxon>
        <taxon>Desulfobacterales</taxon>
        <taxon>Desulfococcaceae</taxon>
        <taxon>Desulfonema</taxon>
    </lineage>
</organism>
<gene>
    <name evidence="1" type="ORF">dnm_036950</name>
</gene>
<name>A0A975BLE4_9BACT</name>
<proteinExistence type="predicted"/>
<sequence>MNQSQITKMNLPIIDAHAHCGIQDRYPDQSSEAYLSYAGNTGISGVVMFSPVTEIYDRYDLKSDFPFGTPRYEIEKILKFKIPQETKQAVISLNVKHMLAENVC</sequence>
<evidence type="ECO:0008006" key="3">
    <source>
        <dbReference type="Google" id="ProtNLM"/>
    </source>
</evidence>
<evidence type="ECO:0000313" key="2">
    <source>
        <dbReference type="Proteomes" id="UP000663722"/>
    </source>
</evidence>
<accession>A0A975BLE4</accession>
<protein>
    <recommendedName>
        <fullName evidence="3">Amidohydrolase</fullName>
    </recommendedName>
</protein>
<dbReference type="KEGG" id="dmm:dnm_036950"/>
<keyword evidence="2" id="KW-1185">Reference proteome</keyword>
<evidence type="ECO:0000313" key="1">
    <source>
        <dbReference type="EMBL" id="QTA87661.1"/>
    </source>
</evidence>
<reference evidence="1" key="1">
    <citation type="journal article" date="2021" name="Microb. Physiol.">
        <title>Proteogenomic Insights into the Physiology of Marine, Sulfate-Reducing, Filamentous Desulfonema limicola and Desulfonema magnum.</title>
        <authorList>
            <person name="Schnaars V."/>
            <person name="Wohlbrand L."/>
            <person name="Scheve S."/>
            <person name="Hinrichs C."/>
            <person name="Reinhardt R."/>
            <person name="Rabus R."/>
        </authorList>
    </citation>
    <scope>NUCLEOTIDE SEQUENCE</scope>
    <source>
        <strain evidence="1">4be13</strain>
    </source>
</reference>
<dbReference type="AlphaFoldDB" id="A0A975BLE4"/>
<dbReference type="RefSeq" id="WP_207682763.1">
    <property type="nucleotide sequence ID" value="NZ_CP061800.1"/>
</dbReference>
<dbReference type="EMBL" id="CP061800">
    <property type="protein sequence ID" value="QTA87661.1"/>
    <property type="molecule type" value="Genomic_DNA"/>
</dbReference>
<dbReference type="Proteomes" id="UP000663722">
    <property type="component" value="Chromosome"/>
</dbReference>